<name>A0A8J5WGU3_ZIZPA</name>
<dbReference type="OrthoDB" id="10580437at2759"/>
<proteinExistence type="predicted"/>
<dbReference type="AlphaFoldDB" id="A0A8J5WGU3"/>
<dbReference type="EMBL" id="JAAALK010000080">
    <property type="protein sequence ID" value="KAG8091373.1"/>
    <property type="molecule type" value="Genomic_DNA"/>
</dbReference>
<comment type="caution">
    <text evidence="1">The sequence shown here is derived from an EMBL/GenBank/DDBJ whole genome shotgun (WGS) entry which is preliminary data.</text>
</comment>
<sequence>MDNPFVLGPKALLTKVIGYPSCDNTAPRLYSLATVSITNCLEKSGNARTGAVTRACFKARKADSSVRDHLKGTSFLSTLVSGLLMTPNP</sequence>
<dbReference type="Proteomes" id="UP000729402">
    <property type="component" value="Unassembled WGS sequence"/>
</dbReference>
<protein>
    <submittedName>
        <fullName evidence="1">Uncharacterized protein</fullName>
    </submittedName>
</protein>
<reference evidence="1" key="2">
    <citation type="submission" date="2021-02" db="EMBL/GenBank/DDBJ databases">
        <authorList>
            <person name="Kimball J.A."/>
            <person name="Haas M.W."/>
            <person name="Macchietto M."/>
            <person name="Kono T."/>
            <person name="Duquette J."/>
            <person name="Shao M."/>
        </authorList>
    </citation>
    <scope>NUCLEOTIDE SEQUENCE</scope>
    <source>
        <tissue evidence="1">Fresh leaf tissue</tissue>
    </source>
</reference>
<gene>
    <name evidence="1" type="ORF">GUJ93_ZPchr0012g21423</name>
</gene>
<evidence type="ECO:0000313" key="2">
    <source>
        <dbReference type="Proteomes" id="UP000729402"/>
    </source>
</evidence>
<keyword evidence="2" id="KW-1185">Reference proteome</keyword>
<organism evidence="1 2">
    <name type="scientific">Zizania palustris</name>
    <name type="common">Northern wild rice</name>
    <dbReference type="NCBI Taxonomy" id="103762"/>
    <lineage>
        <taxon>Eukaryota</taxon>
        <taxon>Viridiplantae</taxon>
        <taxon>Streptophyta</taxon>
        <taxon>Embryophyta</taxon>
        <taxon>Tracheophyta</taxon>
        <taxon>Spermatophyta</taxon>
        <taxon>Magnoliopsida</taxon>
        <taxon>Liliopsida</taxon>
        <taxon>Poales</taxon>
        <taxon>Poaceae</taxon>
        <taxon>BOP clade</taxon>
        <taxon>Oryzoideae</taxon>
        <taxon>Oryzeae</taxon>
        <taxon>Zizaniinae</taxon>
        <taxon>Zizania</taxon>
    </lineage>
</organism>
<accession>A0A8J5WGU3</accession>
<evidence type="ECO:0000313" key="1">
    <source>
        <dbReference type="EMBL" id="KAG8091373.1"/>
    </source>
</evidence>
<reference evidence="1" key="1">
    <citation type="journal article" date="2021" name="bioRxiv">
        <title>Whole Genome Assembly and Annotation of Northern Wild Rice, Zizania palustris L., Supports a Whole Genome Duplication in the Zizania Genus.</title>
        <authorList>
            <person name="Haas M."/>
            <person name="Kono T."/>
            <person name="Macchietto M."/>
            <person name="Millas R."/>
            <person name="McGilp L."/>
            <person name="Shao M."/>
            <person name="Duquette J."/>
            <person name="Hirsch C.N."/>
            <person name="Kimball J."/>
        </authorList>
    </citation>
    <scope>NUCLEOTIDE SEQUENCE</scope>
    <source>
        <tissue evidence="1">Fresh leaf tissue</tissue>
    </source>
</reference>